<dbReference type="Pfam" id="PF00173">
    <property type="entry name" value="Cyt-b5"/>
    <property type="match status" value="1"/>
</dbReference>
<dbReference type="SMART" id="SM01117">
    <property type="entry name" value="Cyt-b5"/>
    <property type="match status" value="1"/>
</dbReference>
<evidence type="ECO:0000256" key="3">
    <source>
        <dbReference type="SAM" id="Phobius"/>
    </source>
</evidence>
<accession>A0A8A1MF32</accession>
<dbReference type="VEuPathDB" id="FungiDB:I7I51_05947"/>
<evidence type="ECO:0000313" key="6">
    <source>
        <dbReference type="Proteomes" id="UP000663671"/>
    </source>
</evidence>
<dbReference type="FunFam" id="3.10.120.10:FF:000018">
    <property type="entry name" value="Heme/steroid binding domain protein, putative"/>
    <property type="match status" value="1"/>
</dbReference>
<dbReference type="OrthoDB" id="10257697at2759"/>
<protein>
    <submittedName>
        <fullName evidence="5">Heme/steroid binding domain-containing protein</fullName>
    </submittedName>
</protein>
<dbReference type="PANTHER" id="PTHR10281:SF76">
    <property type="entry name" value="CALCUTTA CUP-RELATED"/>
    <property type="match status" value="1"/>
</dbReference>
<organism evidence="5 6">
    <name type="scientific">Ajellomyces capsulatus</name>
    <name type="common">Darling's disease fungus</name>
    <name type="synonym">Histoplasma capsulatum</name>
    <dbReference type="NCBI Taxonomy" id="5037"/>
    <lineage>
        <taxon>Eukaryota</taxon>
        <taxon>Fungi</taxon>
        <taxon>Dikarya</taxon>
        <taxon>Ascomycota</taxon>
        <taxon>Pezizomycotina</taxon>
        <taxon>Eurotiomycetes</taxon>
        <taxon>Eurotiomycetidae</taxon>
        <taxon>Onygenales</taxon>
        <taxon>Ajellomycetaceae</taxon>
        <taxon>Histoplasma</taxon>
    </lineage>
</organism>
<sequence length="289" mass="32216">MAALRQRPGKGSPPSSKSGMSENEYDHIDYTPTSSGSEEELSSGSKNRVKAEDAGEAGQSRRRWSISVLDLCRVIFLLVLTSCALSYYITTDSVLWGYKPKFLRWAAVKTYLRGPLELTPAQLALYNGTDPSLPIYVAVDGVIFDVSANPRIYGKGGSYNSFAGADATRAYVTGCFSEDRTPDIRGVELMYIPVEDDDENPLELAMSKKQKQARRKEEWNAAVESVSKQVMHWKEFFANHEKYVQVGRVVGIEKLMQGPERELCQAAQKMRPLRSKLNAAKSAQVEDKL</sequence>
<keyword evidence="3" id="KW-1133">Transmembrane helix</keyword>
<name>A0A8A1MF32_AJECA</name>
<dbReference type="EMBL" id="CP069115">
    <property type="protein sequence ID" value="QSS65106.1"/>
    <property type="molecule type" value="Genomic_DNA"/>
</dbReference>
<dbReference type="Gene3D" id="3.10.120.10">
    <property type="entry name" value="Cytochrome b5-like heme/steroid binding domain"/>
    <property type="match status" value="1"/>
</dbReference>
<dbReference type="GO" id="GO:0016020">
    <property type="term" value="C:membrane"/>
    <property type="evidence" value="ECO:0007669"/>
    <property type="project" value="TreeGrafter"/>
</dbReference>
<feature type="transmembrane region" description="Helical" evidence="3">
    <location>
        <begin position="71"/>
        <end position="89"/>
    </location>
</feature>
<feature type="region of interest" description="Disordered" evidence="2">
    <location>
        <begin position="1"/>
        <end position="54"/>
    </location>
</feature>
<comment type="similarity">
    <text evidence="1">Belongs to the cytochrome b5 family. MAPR subfamily.</text>
</comment>
<dbReference type="InterPro" id="IPR001199">
    <property type="entry name" value="Cyt_B5-like_heme/steroid-bd"/>
</dbReference>
<dbReference type="InterPro" id="IPR036400">
    <property type="entry name" value="Cyt_B5-like_heme/steroid_sf"/>
</dbReference>
<feature type="domain" description="Cytochrome b5 heme-binding" evidence="4">
    <location>
        <begin position="118"/>
        <end position="196"/>
    </location>
</feature>
<proteinExistence type="inferred from homology"/>
<gene>
    <name evidence="5" type="ORF">I7I51_05947</name>
</gene>
<evidence type="ECO:0000259" key="4">
    <source>
        <dbReference type="SMART" id="SM01117"/>
    </source>
</evidence>
<evidence type="ECO:0000256" key="2">
    <source>
        <dbReference type="SAM" id="MobiDB-lite"/>
    </source>
</evidence>
<dbReference type="SUPFAM" id="SSF55856">
    <property type="entry name" value="Cytochrome b5-like heme/steroid binding domain"/>
    <property type="match status" value="1"/>
</dbReference>
<dbReference type="InterPro" id="IPR050577">
    <property type="entry name" value="MAPR/NEUFC/NENF-like"/>
</dbReference>
<reference evidence="5" key="1">
    <citation type="submission" date="2021-01" db="EMBL/GenBank/DDBJ databases">
        <title>Chromosome-level genome assembly of a human fungal pathogen reveals clustering of transcriptionally co-regulated genes.</title>
        <authorList>
            <person name="Voorhies M."/>
            <person name="Cohen S."/>
            <person name="Shea T.P."/>
            <person name="Petrus S."/>
            <person name="Munoz J.F."/>
            <person name="Poplawski S."/>
            <person name="Goldman W.E."/>
            <person name="Michael T."/>
            <person name="Cuomo C.A."/>
            <person name="Sil A."/>
            <person name="Beyhan S."/>
        </authorList>
    </citation>
    <scope>NUCLEOTIDE SEQUENCE</scope>
    <source>
        <strain evidence="5">WU24</strain>
    </source>
</reference>
<dbReference type="AlphaFoldDB" id="A0A8A1MF32"/>
<dbReference type="GO" id="GO:0012505">
    <property type="term" value="C:endomembrane system"/>
    <property type="evidence" value="ECO:0007669"/>
    <property type="project" value="TreeGrafter"/>
</dbReference>
<dbReference type="PANTHER" id="PTHR10281">
    <property type="entry name" value="MEMBRANE-ASSOCIATED PROGESTERONE RECEPTOR COMPONENT-RELATED"/>
    <property type="match status" value="1"/>
</dbReference>
<keyword evidence="3" id="KW-0812">Transmembrane</keyword>
<evidence type="ECO:0000313" key="5">
    <source>
        <dbReference type="EMBL" id="QSS65106.1"/>
    </source>
</evidence>
<keyword evidence="3" id="KW-0472">Membrane</keyword>
<dbReference type="Proteomes" id="UP000663671">
    <property type="component" value="Chromosome 3"/>
</dbReference>
<evidence type="ECO:0000256" key="1">
    <source>
        <dbReference type="ARBA" id="ARBA00038357"/>
    </source>
</evidence>
<feature type="compositionally biased region" description="Low complexity" evidence="2">
    <location>
        <begin position="9"/>
        <end position="19"/>
    </location>
</feature>